<feature type="compositionally biased region" description="Low complexity" evidence="1">
    <location>
        <begin position="28"/>
        <end position="39"/>
    </location>
</feature>
<keyword evidence="2" id="KW-1133">Transmembrane helix</keyword>
<feature type="transmembrane region" description="Helical" evidence="2">
    <location>
        <begin position="87"/>
        <end position="106"/>
    </location>
</feature>
<dbReference type="Pfam" id="PF01882">
    <property type="entry name" value="DUF58"/>
    <property type="match status" value="1"/>
</dbReference>
<feature type="domain" description="DUF58" evidence="3">
    <location>
        <begin position="248"/>
        <end position="329"/>
    </location>
</feature>
<feature type="compositionally biased region" description="Low complexity" evidence="1">
    <location>
        <begin position="1"/>
        <end position="12"/>
    </location>
</feature>
<dbReference type="EMBL" id="VFOS01000001">
    <property type="protein sequence ID" value="TQL63750.1"/>
    <property type="molecule type" value="Genomic_DNA"/>
</dbReference>
<reference evidence="4 5" key="1">
    <citation type="submission" date="2019-06" db="EMBL/GenBank/DDBJ databases">
        <title>Sequencing the genomes of 1000 actinobacteria strains.</title>
        <authorList>
            <person name="Klenk H.-P."/>
        </authorList>
    </citation>
    <scope>NUCLEOTIDE SEQUENCE [LARGE SCALE GENOMIC DNA]</scope>
    <source>
        <strain evidence="4 5">DSM 4813</strain>
    </source>
</reference>
<dbReference type="AlphaFoldDB" id="A0A542ZU77"/>
<keyword evidence="5" id="KW-1185">Reference proteome</keyword>
<dbReference type="PANTHER" id="PTHR34351">
    <property type="entry name" value="SLR1927 PROTEIN-RELATED"/>
    <property type="match status" value="1"/>
</dbReference>
<evidence type="ECO:0000256" key="1">
    <source>
        <dbReference type="SAM" id="MobiDB-lite"/>
    </source>
</evidence>
<dbReference type="OrthoDB" id="9812729at2"/>
<organism evidence="4 5">
    <name type="scientific">Rarobacter faecitabidus</name>
    <dbReference type="NCBI Taxonomy" id="13243"/>
    <lineage>
        <taxon>Bacteria</taxon>
        <taxon>Bacillati</taxon>
        <taxon>Actinomycetota</taxon>
        <taxon>Actinomycetes</taxon>
        <taxon>Micrococcales</taxon>
        <taxon>Rarobacteraceae</taxon>
        <taxon>Rarobacter</taxon>
    </lineage>
</organism>
<evidence type="ECO:0000313" key="5">
    <source>
        <dbReference type="Proteomes" id="UP000315389"/>
    </source>
</evidence>
<dbReference type="RefSeq" id="WP_142118150.1">
    <property type="nucleotide sequence ID" value="NZ_BAAASV010000002.1"/>
</dbReference>
<dbReference type="PANTHER" id="PTHR34351:SF1">
    <property type="entry name" value="SLR1927 PROTEIN"/>
    <property type="match status" value="1"/>
</dbReference>
<sequence length="451" mass="48702">MATTSRTRTTDTTFRERTYSRTRRPGDTTTSRTAATGSRRTLRRVTRRVRSGRRWLARALTPTGWLAFSGFVVALPVAAIWGWAEAGAIAAVSAVAIVVAVLFVLGHREYHVDLAMVRDRVVVGDDTTGSVVVTNVGRRVALPGRVEIPMGDALAVIDIPLLRPGSAHTAKLALPTDRRSVVPVGPVRAVRADPLSLLRIETVWPQTYTLFVHPVTTAVPATNAGFIRDLEGNPTSAIADDDISFHALREYAPGDSMRHIHWKATARAGTLMVRQFEQTRRSRIAVVLSLCEQDFAEPDEFELAVSLAGSLAIAARRANREVDLIVPEAIPEFDNTGRRSVRALAALSPRTLLDGLSGVDRLANCPRLIQTAELAGHGTHGLSVAFVVCGSTLALAELQSAALRFPMDVQVVAVVADLGHAPKVSVLGDLTVVRVPMLDDLRQLLIKGDKS</sequence>
<feature type="transmembrane region" description="Helical" evidence="2">
    <location>
        <begin position="55"/>
        <end position="81"/>
    </location>
</feature>
<comment type="caution">
    <text evidence="4">The sequence shown here is derived from an EMBL/GenBank/DDBJ whole genome shotgun (WGS) entry which is preliminary data.</text>
</comment>
<dbReference type="Proteomes" id="UP000315389">
    <property type="component" value="Unassembled WGS sequence"/>
</dbReference>
<gene>
    <name evidence="4" type="ORF">FB461_0223</name>
</gene>
<evidence type="ECO:0000313" key="4">
    <source>
        <dbReference type="EMBL" id="TQL63750.1"/>
    </source>
</evidence>
<accession>A0A542ZU77</accession>
<evidence type="ECO:0000259" key="3">
    <source>
        <dbReference type="Pfam" id="PF01882"/>
    </source>
</evidence>
<feature type="region of interest" description="Disordered" evidence="1">
    <location>
        <begin position="1"/>
        <end position="43"/>
    </location>
</feature>
<dbReference type="InterPro" id="IPR002881">
    <property type="entry name" value="DUF58"/>
</dbReference>
<proteinExistence type="predicted"/>
<protein>
    <submittedName>
        <fullName evidence="4">Uncharacterized protein DUF58</fullName>
    </submittedName>
</protein>
<name>A0A542ZU77_RARFA</name>
<keyword evidence="2" id="KW-0472">Membrane</keyword>
<keyword evidence="2" id="KW-0812">Transmembrane</keyword>
<evidence type="ECO:0000256" key="2">
    <source>
        <dbReference type="SAM" id="Phobius"/>
    </source>
</evidence>